<dbReference type="SUPFAM" id="SSF57802">
    <property type="entry name" value="Rubredoxin-like"/>
    <property type="match status" value="1"/>
</dbReference>
<keyword evidence="7" id="KW-1185">Reference proteome</keyword>
<dbReference type="SMART" id="SM00903">
    <property type="entry name" value="Flavin_Reduct"/>
    <property type="match status" value="1"/>
</dbReference>
<dbReference type="GO" id="GO:0005506">
    <property type="term" value="F:iron ion binding"/>
    <property type="evidence" value="ECO:0007669"/>
    <property type="project" value="InterPro"/>
</dbReference>
<evidence type="ECO:0000259" key="5">
    <source>
        <dbReference type="PROSITE" id="PS50903"/>
    </source>
</evidence>
<protein>
    <submittedName>
        <fullName evidence="6">High molecular weight rubredoxin</fullName>
    </submittedName>
</protein>
<dbReference type="EMBL" id="CDRZ01000090">
    <property type="protein sequence ID" value="CEO88390.1"/>
    <property type="molecule type" value="Genomic_DNA"/>
</dbReference>
<dbReference type="PRINTS" id="PR00163">
    <property type="entry name" value="RUBREDOXIN"/>
</dbReference>
<keyword evidence="4" id="KW-0408">Iron</keyword>
<accession>A0A0B7MEA0</accession>
<reference evidence="7" key="1">
    <citation type="submission" date="2015-01" db="EMBL/GenBank/DDBJ databases">
        <authorList>
            <person name="Manzoor Shahid"/>
            <person name="Zubair Saima"/>
        </authorList>
    </citation>
    <scope>NUCLEOTIDE SEQUENCE [LARGE SCALE GENOMIC DNA]</scope>
    <source>
        <strain evidence="7">Sp3</strain>
    </source>
</reference>
<name>A0A0B7MEA0_9FIRM</name>
<dbReference type="GO" id="GO:0010181">
    <property type="term" value="F:FMN binding"/>
    <property type="evidence" value="ECO:0007669"/>
    <property type="project" value="InterPro"/>
</dbReference>
<dbReference type="PANTHER" id="PTHR47627:SF1">
    <property type="entry name" value="RUBREDOXIN-1-RELATED"/>
    <property type="match status" value="1"/>
</dbReference>
<dbReference type="GO" id="GO:0043448">
    <property type="term" value="P:alkane catabolic process"/>
    <property type="evidence" value="ECO:0007669"/>
    <property type="project" value="TreeGrafter"/>
</dbReference>
<keyword evidence="2" id="KW-0479">Metal-binding</keyword>
<dbReference type="AlphaFoldDB" id="A0A0B7MEA0"/>
<dbReference type="CDD" id="cd00730">
    <property type="entry name" value="rubredoxin"/>
    <property type="match status" value="1"/>
</dbReference>
<dbReference type="PROSITE" id="PS50903">
    <property type="entry name" value="RUBREDOXIN_LIKE"/>
    <property type="match status" value="1"/>
</dbReference>
<keyword evidence="3" id="KW-0249">Electron transport</keyword>
<gene>
    <name evidence="6" type="primary">hrb</name>
    <name evidence="6" type="ORF">SSCH_180038</name>
</gene>
<dbReference type="RefSeq" id="WP_044664557.1">
    <property type="nucleotide sequence ID" value="NZ_CDRZ01000090.1"/>
</dbReference>
<dbReference type="InterPro" id="IPR050526">
    <property type="entry name" value="Rubredoxin_ET"/>
</dbReference>
<dbReference type="PANTHER" id="PTHR47627">
    <property type="entry name" value="RUBREDOXIN"/>
    <property type="match status" value="1"/>
</dbReference>
<dbReference type="PROSITE" id="PS00202">
    <property type="entry name" value="RUBREDOXIN"/>
    <property type="match status" value="1"/>
</dbReference>
<dbReference type="Proteomes" id="UP000046155">
    <property type="component" value="Unassembled WGS sequence"/>
</dbReference>
<dbReference type="Gene3D" id="2.30.110.10">
    <property type="entry name" value="Electron Transport, Fmn-binding Protein, Chain A"/>
    <property type="match status" value="1"/>
</dbReference>
<dbReference type="Pfam" id="PF00301">
    <property type="entry name" value="Rubredoxin"/>
    <property type="match status" value="1"/>
</dbReference>
<evidence type="ECO:0000256" key="4">
    <source>
        <dbReference type="ARBA" id="ARBA00023004"/>
    </source>
</evidence>
<sequence length="227" mass="24847">MDLKALHSVSYGLYVITSKDGERINGQIANTVFQISSEPPTIAISINKQNLTNELITKSGLFAVSVLRQETPLSLIGQFGFKSGRDVDKFAGINYRTTPQGLPYLVDDALASIEAKVIQSVDAGTHNIFIGELTAAEVLKQSNPMTYAYYHQVKRGSTPPSAPTYIKENERRKGMDIYECTICGYEYDPAEGDPENDIEPGTPFAELPDEWVCPVCGAGKDAFEKIG</sequence>
<dbReference type="OrthoDB" id="9799749at2"/>
<evidence type="ECO:0000313" key="7">
    <source>
        <dbReference type="Proteomes" id="UP000046155"/>
    </source>
</evidence>
<organism evidence="6 7">
    <name type="scientific">Syntrophaceticus schinkii</name>
    <dbReference type="NCBI Taxonomy" id="499207"/>
    <lineage>
        <taxon>Bacteria</taxon>
        <taxon>Bacillati</taxon>
        <taxon>Bacillota</taxon>
        <taxon>Clostridia</taxon>
        <taxon>Thermoanaerobacterales</taxon>
        <taxon>Thermoanaerobacterales Family III. Incertae Sedis</taxon>
        <taxon>Syntrophaceticus</taxon>
    </lineage>
</organism>
<dbReference type="InterPro" id="IPR024934">
    <property type="entry name" value="Rubredoxin-like_dom"/>
</dbReference>
<evidence type="ECO:0000256" key="2">
    <source>
        <dbReference type="ARBA" id="ARBA00022723"/>
    </source>
</evidence>
<feature type="domain" description="Rubredoxin-like" evidence="5">
    <location>
        <begin position="175"/>
        <end position="226"/>
    </location>
</feature>
<dbReference type="FunFam" id="2.20.28.10:FF:000001">
    <property type="entry name" value="Rubredoxin"/>
    <property type="match status" value="1"/>
</dbReference>
<dbReference type="InterPro" id="IPR012349">
    <property type="entry name" value="Split_barrel_FMN-bd"/>
</dbReference>
<proteinExistence type="predicted"/>
<dbReference type="InterPro" id="IPR024935">
    <property type="entry name" value="Rubredoxin_dom"/>
</dbReference>
<evidence type="ECO:0000313" key="6">
    <source>
        <dbReference type="EMBL" id="CEO88390.1"/>
    </source>
</evidence>
<evidence type="ECO:0000256" key="3">
    <source>
        <dbReference type="ARBA" id="ARBA00022982"/>
    </source>
</evidence>
<dbReference type="InterPro" id="IPR002563">
    <property type="entry name" value="Flavin_Rdtase-like_dom"/>
</dbReference>
<keyword evidence="1" id="KW-0813">Transport</keyword>
<evidence type="ECO:0000256" key="1">
    <source>
        <dbReference type="ARBA" id="ARBA00022448"/>
    </source>
</evidence>
<dbReference type="Pfam" id="PF01613">
    <property type="entry name" value="Flavin_Reduct"/>
    <property type="match status" value="1"/>
</dbReference>
<dbReference type="InterPro" id="IPR018527">
    <property type="entry name" value="Rubredoxin_Fe_BS"/>
</dbReference>
<dbReference type="Gene3D" id="2.20.28.10">
    <property type="match status" value="1"/>
</dbReference>
<dbReference type="GO" id="GO:0009055">
    <property type="term" value="F:electron transfer activity"/>
    <property type="evidence" value="ECO:0007669"/>
    <property type="project" value="TreeGrafter"/>
</dbReference>
<dbReference type="GO" id="GO:0016646">
    <property type="term" value="F:oxidoreductase activity, acting on the CH-NH group of donors, NAD or NADP as acceptor"/>
    <property type="evidence" value="ECO:0007669"/>
    <property type="project" value="UniProtKB-ARBA"/>
</dbReference>
<dbReference type="SUPFAM" id="SSF50475">
    <property type="entry name" value="FMN-binding split barrel"/>
    <property type="match status" value="1"/>
</dbReference>